<dbReference type="OrthoDB" id="2601083at2"/>
<organism evidence="1 2">
    <name type="scientific">Heyndrickxia sporothermodurans</name>
    <dbReference type="NCBI Taxonomy" id="46224"/>
    <lineage>
        <taxon>Bacteria</taxon>
        <taxon>Bacillati</taxon>
        <taxon>Bacillota</taxon>
        <taxon>Bacilli</taxon>
        <taxon>Bacillales</taxon>
        <taxon>Bacillaceae</taxon>
        <taxon>Heyndrickxia</taxon>
    </lineage>
</organism>
<reference evidence="1 2" key="1">
    <citation type="submission" date="2016-01" db="EMBL/GenBank/DDBJ databases">
        <title>Genome Sequences of Twelve Sporeforming Bacillus Species Isolated from Foods.</title>
        <authorList>
            <person name="Berendsen E.M."/>
            <person name="Wells-Bennik M.H."/>
            <person name="Krawcyk A.O."/>
            <person name="De Jong A."/>
            <person name="Holsappel S."/>
            <person name="Eijlander R.T."/>
            <person name="Kuipers O.P."/>
        </authorList>
    </citation>
    <scope>NUCLEOTIDE SEQUENCE [LARGE SCALE GENOMIC DNA]</scope>
    <source>
        <strain evidence="1 2">B4102</strain>
    </source>
</reference>
<dbReference type="Pfam" id="PF13814">
    <property type="entry name" value="Replic_Relax"/>
    <property type="match status" value="1"/>
</dbReference>
<sequence>MKKLDFLNRDQLSQIHKLGKVRNTNRILNELSPYLSKYREEYSTIYYLNSQGRQYVNSQKIRRKNQFVNHIIMRNDFYIFCKCPVEWENEIRLKDNHYTVICDAFFKMNKKYYCLEVDSTQKMKVNRAKIQQYIGLYRGGAIKEHFGHFPGVIWLTTTELRKKQLKELCSGLPCAVYTIKEIR</sequence>
<dbReference type="AlphaFoldDB" id="A0A150LFJ2"/>
<proteinExistence type="predicted"/>
<dbReference type="EMBL" id="LQYN01000009">
    <property type="protein sequence ID" value="KYD11097.1"/>
    <property type="molecule type" value="Genomic_DNA"/>
</dbReference>
<dbReference type="InterPro" id="IPR025855">
    <property type="entry name" value="Replic_Relax"/>
</dbReference>
<gene>
    <name evidence="1" type="ORF">B4102_2281</name>
</gene>
<dbReference type="PATRIC" id="fig|46224.3.peg.233"/>
<evidence type="ECO:0000313" key="2">
    <source>
        <dbReference type="Proteomes" id="UP000075666"/>
    </source>
</evidence>
<dbReference type="STRING" id="46224.B4102_2281"/>
<accession>A0A150LFJ2</accession>
<protein>
    <submittedName>
        <fullName evidence="1">Uncharacterized protein</fullName>
    </submittedName>
</protein>
<dbReference type="Proteomes" id="UP000075666">
    <property type="component" value="Unassembled WGS sequence"/>
</dbReference>
<comment type="caution">
    <text evidence="1">The sequence shown here is derived from an EMBL/GenBank/DDBJ whole genome shotgun (WGS) entry which is preliminary data.</text>
</comment>
<evidence type="ECO:0000313" key="1">
    <source>
        <dbReference type="EMBL" id="KYD11097.1"/>
    </source>
</evidence>
<name>A0A150LFJ2_9BACI</name>
<keyword evidence="2" id="KW-1185">Reference proteome</keyword>